<organism evidence="3 4">
    <name type="scientific">Elysia crispata</name>
    <name type="common">lettuce slug</name>
    <dbReference type="NCBI Taxonomy" id="231223"/>
    <lineage>
        <taxon>Eukaryota</taxon>
        <taxon>Metazoa</taxon>
        <taxon>Spiralia</taxon>
        <taxon>Lophotrochozoa</taxon>
        <taxon>Mollusca</taxon>
        <taxon>Gastropoda</taxon>
        <taxon>Heterobranchia</taxon>
        <taxon>Euthyneura</taxon>
        <taxon>Panpulmonata</taxon>
        <taxon>Sacoglossa</taxon>
        <taxon>Placobranchoidea</taxon>
        <taxon>Plakobranchidae</taxon>
        <taxon>Elysia</taxon>
    </lineage>
</organism>
<name>A0AAE0ZS56_9GAST</name>
<feature type="compositionally biased region" description="Basic and acidic residues" evidence="1">
    <location>
        <begin position="1071"/>
        <end position="1087"/>
    </location>
</feature>
<dbReference type="Pfam" id="PF02174">
    <property type="entry name" value="IRS"/>
    <property type="match status" value="1"/>
</dbReference>
<dbReference type="InterPro" id="IPR011993">
    <property type="entry name" value="PH-like_dom_sf"/>
</dbReference>
<feature type="compositionally biased region" description="Low complexity" evidence="1">
    <location>
        <begin position="1997"/>
        <end position="2006"/>
    </location>
</feature>
<evidence type="ECO:0000313" key="3">
    <source>
        <dbReference type="EMBL" id="KAK3774559.1"/>
    </source>
</evidence>
<keyword evidence="4" id="KW-1185">Reference proteome</keyword>
<feature type="region of interest" description="Disordered" evidence="1">
    <location>
        <begin position="1044"/>
        <end position="1170"/>
    </location>
</feature>
<sequence length="2166" mass="239992">MADGSLVVDGKIKFREGKKWKPRWCILKKPSPVADRLQVILYKDVTESRKAEAKPKSVFSLDGFFGLNSGFYYDKENHVMAILCQKSISLMAFECRDDMIQFEINIRQSLGEEHQFPVKVVKAPSACRLPKDQMLLMIHDCRICVVVLSPPKILMIWNVDDLRRFGAQNGKFCFEGGERCGKGSGMFAFQSEQAEDIADIVHLASTGKTSNCHRKFKNRSSQIDFGSHLIADLSSSSSSSIHHTNPNNTNGSRAPVQGALPVNLNCCNDNQSNSADSEDWSWYKRHSVSVMDHRRIAALRESRTLDGGEQFSVGLYDVPPNNASVLDSLRNVSGSEPVYDFPRPNPIAATPSVDHEHYKKISQAKEFGSLYHAECQIMKTDQNQSVQLNNLNKKESVSPEMNVKKEGIEEISHEASLQRLKKQESDLQREMILLDELLQNCATKSQDLASQSFDSACKSRKTNQFQHNHSQIDPEPLDQSVLAALDNDFTIISGNIAPVKPKIHDDNHEHANRNSGLRLNTSLPDCTPISPLFHAKLNNIPSASRWNRPLPYVNLSKYDDESYSHVHLPGSADCVPPNLQNVSARGLLGQKAQSSSLSSLPVATVKNWNRSYTRELQGAALQMPMRSYQSGQYPHRKMNTVEEQEVLIVDLNDQSSAPVETEYASIQSPTTIENKNNPVLRNSDIINILTSDAKNNHQVYHKDFKEEVVYENIPALRESPPPPQLPPKGPALLKKLQSDSKTSDYPGKSLNSCFVDAPSESMQCNKQLSGQEEDDEKKSDPKEGNYLMMGSPKLQYKHLPSSDHSSIAISGLMKQPSRKEKKSLVCKGDYLDMASGGADSFHEDEIYLDGSRINISKQDELYISEADLMLPPRGSICKSPAESAYMDMSTVALRKTSLAQRGETSSSWISSCVDTYKFLQDASKSPAPLPPSEPPPLPKARQIYYDALPSTGLNETHCKSPTRVYVKVKNTLSHDQSTSSSQEPPKPFPNLIDFSKKMSNSKSTYINTTLDSDQNLVPLETYASKEVLLPEPVKEGFLARFKRRSSKEKSFSPTAEKPGNGKQRNSVLERSMSEHESSKSAKEEKISKLKAGRRRSSSFPNRLSYQESVEGSFEGSEAEISNASAIKGGSSSSSRGEIPFVEQCASLSSVHDPSSESDVSPLMRRNKKPVPETQYATVMLVSSSCTSGNPFNQNLSLSYGKPSKQDSSKTDDEKLIERMQGNSSAKKPIIYQRSSSLELKKMNKSADHVQYLKVPKSSFAKERRRSFEKLFGIGFRNSSSSSIHKLSAQDISLPLSVVSTTFKSSRNDMNSQPASNVQSSEPESPYCTMSEDLAPSLPPKTKAYQSMLTPVNETAPTGFPPQPEPIYVEMDEVVSHFERNRNRQINQIHDLPPEPYQQPEGGSLNRGTLAKDRQSEKKAGRQTQDVIEESVVHPDDKDYSLIIVPVDIPFADMNEIEFGFGSGTSFSVPQISRRFSSEVLEVDKIIQCVSPAKTILRPRTGAEYAVIQRRPLSSAFFGFPDEAQNLRENRIFNFDLVPTARSPVSFNQGMSQMEASPFYPVAPSKASGTVYASLSHSLCSVEATPQRSPSISFTSKSLVSLPEESPGRDSQCHVQPLQDSTLHSKPLNAYPILPAPSPRNQAKVERTLHPVSPARHKARTNQELFFFPIDEPLNAANSPSPRHRSSCKSSSPHIPSPIYVNQEFIDKHHSNQSRNTASVAGASHFSASPLRAGMHSLMSLFFKDSSSKHNSQMEPQAVLYRRSSTRSGLSESEAIKIEKKPFKINHSRSLTLPHSKTNACLSLPGGLHSSHKEVGFKDRIKQERSTTFIPASQSRTRLNGREYNNFAESSIISRRRLMQAQSEAGLASPMPKKSDLRDHSKLLAPVTKSSGYKNIDCFGAAIAIAPSPSGTACTHALNSLQPYSFLESHPYLHEQINHVNDRHLICQGSSEIKVTTPTSLHLTSLLPPSPPPPLPLRRQRQSSPSSPALERTSSEISSDSAPSYFAPSPPSSPALPDLPPLPPRRFPPGSRCAYTPSPRTPLEAHPASPNSSEDLNQQELNYIMVDMTESAKPPAEPRTPPVVYRRRSKRARQQKIEDSGKSSYALIDFTVTKALEKAGQEHRVDSLRRASGQLNRMNSVPSSAGRKPLSLVSRERKLSSGSIESC</sequence>
<feature type="compositionally biased region" description="Polar residues" evidence="1">
    <location>
        <begin position="241"/>
        <end position="252"/>
    </location>
</feature>
<feature type="domain" description="IRS-type PTB" evidence="2">
    <location>
        <begin position="110"/>
        <end position="215"/>
    </location>
</feature>
<feature type="region of interest" description="Disordered" evidence="1">
    <location>
        <begin position="1385"/>
        <end position="1424"/>
    </location>
</feature>
<feature type="region of interest" description="Disordered" evidence="1">
    <location>
        <begin position="236"/>
        <end position="255"/>
    </location>
</feature>
<feature type="region of interest" description="Disordered" evidence="1">
    <location>
        <begin position="2118"/>
        <end position="2166"/>
    </location>
</feature>
<feature type="compositionally biased region" description="Polar residues" evidence="1">
    <location>
        <begin position="1304"/>
        <end position="1322"/>
    </location>
</feature>
<dbReference type="InterPro" id="IPR002404">
    <property type="entry name" value="IRS_PTB"/>
</dbReference>
<dbReference type="PANTHER" id="PTHR21636">
    <property type="entry name" value="PROTEIN DOK-7"/>
    <property type="match status" value="1"/>
</dbReference>
<dbReference type="SUPFAM" id="SSF50729">
    <property type="entry name" value="PH domain-like"/>
    <property type="match status" value="2"/>
</dbReference>
<feature type="compositionally biased region" description="Polar residues" evidence="1">
    <location>
        <begin position="1145"/>
        <end position="1158"/>
    </location>
</feature>
<dbReference type="Gene3D" id="2.30.29.30">
    <property type="entry name" value="Pleckstrin-homology domain (PH domain)/Phosphotyrosine-binding domain (PTB)"/>
    <property type="match status" value="2"/>
</dbReference>
<dbReference type="Proteomes" id="UP001283361">
    <property type="component" value="Unassembled WGS sequence"/>
</dbReference>
<dbReference type="EMBL" id="JAWDGP010003405">
    <property type="protein sequence ID" value="KAK3774559.1"/>
    <property type="molecule type" value="Genomic_DNA"/>
</dbReference>
<comment type="caution">
    <text evidence="3">The sequence shown here is derived from an EMBL/GenBank/DDBJ whole genome shotgun (WGS) entry which is preliminary data.</text>
</comment>
<feature type="region of interest" description="Disordered" evidence="1">
    <location>
        <begin position="1304"/>
        <end position="1327"/>
    </location>
</feature>
<proteinExistence type="predicted"/>
<dbReference type="SMART" id="SM01244">
    <property type="entry name" value="IRS"/>
    <property type="match status" value="1"/>
</dbReference>
<feature type="compositionally biased region" description="Pro residues" evidence="1">
    <location>
        <begin position="2007"/>
        <end position="2026"/>
    </location>
</feature>
<evidence type="ECO:0000259" key="2">
    <source>
        <dbReference type="PROSITE" id="PS51064"/>
    </source>
</evidence>
<protein>
    <recommendedName>
        <fullName evidence="2">IRS-type PTB domain-containing protein</fullName>
    </recommendedName>
</protein>
<feature type="compositionally biased region" description="Basic and acidic residues" evidence="1">
    <location>
        <begin position="1409"/>
        <end position="1419"/>
    </location>
</feature>
<feature type="compositionally biased region" description="Basic residues" evidence="1">
    <location>
        <begin position="2084"/>
        <end position="2093"/>
    </location>
</feature>
<dbReference type="PROSITE" id="PS51064">
    <property type="entry name" value="IRS_PTB"/>
    <property type="match status" value="1"/>
</dbReference>
<dbReference type="GO" id="GO:0019901">
    <property type="term" value="F:protein kinase binding"/>
    <property type="evidence" value="ECO:0007669"/>
    <property type="project" value="InterPro"/>
</dbReference>
<feature type="region of interest" description="Disordered" evidence="1">
    <location>
        <begin position="1193"/>
        <end position="1213"/>
    </location>
</feature>
<feature type="compositionally biased region" description="Polar residues" evidence="1">
    <location>
        <begin position="2132"/>
        <end position="2142"/>
    </location>
</feature>
<feature type="region of interest" description="Disordered" evidence="1">
    <location>
        <begin position="1961"/>
        <end position="2054"/>
    </location>
</feature>
<feature type="region of interest" description="Disordered" evidence="1">
    <location>
        <begin position="973"/>
        <end position="994"/>
    </location>
</feature>
<accession>A0AAE0ZS56</accession>
<dbReference type="InterPro" id="IPR037746">
    <property type="entry name" value="Dok-7"/>
</dbReference>
<reference evidence="3" key="1">
    <citation type="journal article" date="2023" name="G3 (Bethesda)">
        <title>A reference genome for the long-term kleptoplast-retaining sea slug Elysia crispata morphotype clarki.</title>
        <authorList>
            <person name="Eastman K.E."/>
            <person name="Pendleton A.L."/>
            <person name="Shaikh M.A."/>
            <person name="Suttiyut T."/>
            <person name="Ogas R."/>
            <person name="Tomko P."/>
            <person name="Gavelis G."/>
            <person name="Widhalm J.R."/>
            <person name="Wisecaver J.H."/>
        </authorList>
    </citation>
    <scope>NUCLEOTIDE SEQUENCE</scope>
    <source>
        <strain evidence="3">ECLA1</strain>
    </source>
</reference>
<feature type="region of interest" description="Disordered" evidence="1">
    <location>
        <begin position="762"/>
        <end position="785"/>
    </location>
</feature>
<evidence type="ECO:0000256" key="1">
    <source>
        <dbReference type="SAM" id="MobiDB-lite"/>
    </source>
</evidence>
<evidence type="ECO:0000313" key="4">
    <source>
        <dbReference type="Proteomes" id="UP001283361"/>
    </source>
</evidence>
<dbReference type="GO" id="GO:0007528">
    <property type="term" value="P:neuromuscular junction development"/>
    <property type="evidence" value="ECO:0007669"/>
    <property type="project" value="TreeGrafter"/>
</dbReference>
<gene>
    <name evidence="3" type="ORF">RRG08_016929</name>
</gene>
<feature type="compositionally biased region" description="Basic and acidic residues" evidence="1">
    <location>
        <begin position="2118"/>
        <end position="2128"/>
    </location>
</feature>
<feature type="compositionally biased region" description="Basic and acidic residues" evidence="1">
    <location>
        <begin position="1203"/>
        <end position="1213"/>
    </location>
</feature>
<feature type="compositionally biased region" description="Polar residues" evidence="1">
    <location>
        <begin position="973"/>
        <end position="983"/>
    </location>
</feature>
<feature type="compositionally biased region" description="Low complexity" evidence="1">
    <location>
        <begin position="1120"/>
        <end position="1134"/>
    </location>
</feature>
<feature type="compositionally biased region" description="Polar residues" evidence="1">
    <location>
        <begin position="1097"/>
        <end position="1109"/>
    </location>
</feature>
<feature type="region of interest" description="Disordered" evidence="1">
    <location>
        <begin position="737"/>
        <end position="756"/>
    </location>
</feature>
<feature type="region of interest" description="Disordered" evidence="1">
    <location>
        <begin position="2068"/>
        <end position="2099"/>
    </location>
</feature>
<dbReference type="PANTHER" id="PTHR21636:SF2">
    <property type="entry name" value="PROTEIN DOK-7"/>
    <property type="match status" value="1"/>
</dbReference>